<proteinExistence type="predicted"/>
<dbReference type="PANTHER" id="PTHR22880">
    <property type="entry name" value="FALZ-RELATED BROMODOMAIN-CONTAINING PROTEINS"/>
    <property type="match status" value="1"/>
</dbReference>
<dbReference type="EMBL" id="QZAJ01000330">
    <property type="protein sequence ID" value="THW11566.1"/>
    <property type="molecule type" value="Genomic_DNA"/>
</dbReference>
<dbReference type="GO" id="GO:0006355">
    <property type="term" value="P:regulation of DNA-templated transcription"/>
    <property type="evidence" value="ECO:0007669"/>
    <property type="project" value="TreeGrafter"/>
</dbReference>
<dbReference type="SUPFAM" id="SSF47370">
    <property type="entry name" value="Bromodomain"/>
    <property type="match status" value="2"/>
</dbReference>
<dbReference type="GO" id="GO:0006338">
    <property type="term" value="P:chromatin remodeling"/>
    <property type="evidence" value="ECO:0007669"/>
    <property type="project" value="TreeGrafter"/>
</dbReference>
<evidence type="ECO:0000259" key="5">
    <source>
        <dbReference type="PROSITE" id="PS51525"/>
    </source>
</evidence>
<feature type="region of interest" description="Disordered" evidence="3">
    <location>
        <begin position="817"/>
        <end position="897"/>
    </location>
</feature>
<protein>
    <submittedName>
        <fullName evidence="6">Bromodomain-containing protein</fullName>
    </submittedName>
</protein>
<dbReference type="SMART" id="SM00297">
    <property type="entry name" value="BROMO"/>
    <property type="match status" value="2"/>
</dbReference>
<dbReference type="InterPro" id="IPR001487">
    <property type="entry name" value="Bromodomain"/>
</dbReference>
<evidence type="ECO:0000256" key="1">
    <source>
        <dbReference type="ARBA" id="ARBA00023117"/>
    </source>
</evidence>
<dbReference type="InterPro" id="IPR018359">
    <property type="entry name" value="Bromodomain_CS"/>
</dbReference>
<feature type="region of interest" description="Disordered" evidence="3">
    <location>
        <begin position="73"/>
        <end position="282"/>
    </location>
</feature>
<dbReference type="PROSITE" id="PS00633">
    <property type="entry name" value="BROMODOMAIN_1"/>
    <property type="match status" value="1"/>
</dbReference>
<dbReference type="Pfam" id="PF17035">
    <property type="entry name" value="BET"/>
    <property type="match status" value="1"/>
</dbReference>
<dbReference type="Pfam" id="PF00439">
    <property type="entry name" value="Bromodomain"/>
    <property type="match status" value="2"/>
</dbReference>
<feature type="domain" description="Bromo" evidence="4">
    <location>
        <begin position="345"/>
        <end position="417"/>
    </location>
</feature>
<dbReference type="InterPro" id="IPR036427">
    <property type="entry name" value="Bromodomain-like_sf"/>
</dbReference>
<feature type="region of interest" description="Disordered" evidence="3">
    <location>
        <begin position="631"/>
        <end position="667"/>
    </location>
</feature>
<dbReference type="Proteomes" id="UP000308014">
    <property type="component" value="Unassembled WGS sequence"/>
</dbReference>
<feature type="region of interest" description="Disordered" evidence="3">
    <location>
        <begin position="1"/>
        <end position="44"/>
    </location>
</feature>
<evidence type="ECO:0000313" key="7">
    <source>
        <dbReference type="Proteomes" id="UP000308014"/>
    </source>
</evidence>
<dbReference type="PANTHER" id="PTHR22880:SF225">
    <property type="entry name" value="BROMODOMAIN-CONTAINING PROTEIN BET-1-RELATED"/>
    <property type="match status" value="1"/>
</dbReference>
<feature type="compositionally biased region" description="Low complexity" evidence="3">
    <location>
        <begin position="707"/>
        <end position="723"/>
    </location>
</feature>
<evidence type="ECO:0000259" key="4">
    <source>
        <dbReference type="PROSITE" id="PS50014"/>
    </source>
</evidence>
<dbReference type="InterPro" id="IPR038336">
    <property type="entry name" value="NET_sf"/>
</dbReference>
<comment type="caution">
    <text evidence="6">The sequence shown here is derived from an EMBL/GenBank/DDBJ whole genome shotgun (WGS) entry which is preliminary data.</text>
</comment>
<evidence type="ECO:0000256" key="2">
    <source>
        <dbReference type="PROSITE-ProRule" id="PRU00035"/>
    </source>
</evidence>
<dbReference type="AlphaFoldDB" id="A0A4S8VKM4"/>
<feature type="compositionally biased region" description="Acidic residues" evidence="3">
    <location>
        <begin position="886"/>
        <end position="897"/>
    </location>
</feature>
<dbReference type="PROSITE" id="PS50014">
    <property type="entry name" value="BROMODOMAIN_2"/>
    <property type="match status" value="2"/>
</dbReference>
<evidence type="ECO:0000256" key="3">
    <source>
        <dbReference type="SAM" id="MobiDB-lite"/>
    </source>
</evidence>
<reference evidence="6 7" key="1">
    <citation type="submission" date="2018-10" db="EMBL/GenBank/DDBJ databases">
        <title>Fifty Aureobasidium pullulans genomes reveal a recombining polyextremotolerant generalist.</title>
        <authorList>
            <person name="Gostincar C."/>
            <person name="Turk M."/>
            <person name="Zajc J."/>
            <person name="Gunde-Cimerman N."/>
        </authorList>
    </citation>
    <scope>NUCLEOTIDE SEQUENCE [LARGE SCALE GENOMIC DNA]</scope>
    <source>
        <strain evidence="6 7">EXF-11318</strain>
    </source>
</reference>
<gene>
    <name evidence="6" type="ORF">D6D24_07124</name>
</gene>
<feature type="domain" description="Bromo" evidence="4">
    <location>
        <begin position="539"/>
        <end position="611"/>
    </location>
</feature>
<organism evidence="6 7">
    <name type="scientific">Aureobasidium pullulans</name>
    <name type="common">Black yeast</name>
    <name type="synonym">Pullularia pullulans</name>
    <dbReference type="NCBI Taxonomy" id="5580"/>
    <lineage>
        <taxon>Eukaryota</taxon>
        <taxon>Fungi</taxon>
        <taxon>Dikarya</taxon>
        <taxon>Ascomycota</taxon>
        <taxon>Pezizomycotina</taxon>
        <taxon>Dothideomycetes</taxon>
        <taxon>Dothideomycetidae</taxon>
        <taxon>Dothideales</taxon>
        <taxon>Saccotheciaceae</taxon>
        <taxon>Aureobasidium</taxon>
    </lineage>
</organism>
<dbReference type="PROSITE" id="PS51525">
    <property type="entry name" value="NET"/>
    <property type="match status" value="1"/>
</dbReference>
<evidence type="ECO:0000313" key="6">
    <source>
        <dbReference type="EMBL" id="THW11566.1"/>
    </source>
</evidence>
<feature type="compositionally biased region" description="Polar residues" evidence="3">
    <location>
        <begin position="90"/>
        <end position="111"/>
    </location>
</feature>
<feature type="compositionally biased region" description="Polar residues" evidence="3">
    <location>
        <begin position="182"/>
        <end position="211"/>
    </location>
</feature>
<dbReference type="Gene3D" id="1.20.1270.220">
    <property type="match status" value="1"/>
</dbReference>
<feature type="domain" description="NET" evidence="5">
    <location>
        <begin position="732"/>
        <end position="814"/>
    </location>
</feature>
<name>A0A4S8VKM4_AURPU</name>
<dbReference type="GO" id="GO:0005634">
    <property type="term" value="C:nucleus"/>
    <property type="evidence" value="ECO:0007669"/>
    <property type="project" value="TreeGrafter"/>
</dbReference>
<feature type="compositionally biased region" description="Pro residues" evidence="3">
    <location>
        <begin position="456"/>
        <end position="466"/>
    </location>
</feature>
<keyword evidence="1 2" id="KW-0103">Bromodomain</keyword>
<dbReference type="GO" id="GO:0000785">
    <property type="term" value="C:chromatin"/>
    <property type="evidence" value="ECO:0007669"/>
    <property type="project" value="TreeGrafter"/>
</dbReference>
<feature type="region of interest" description="Disordered" evidence="3">
    <location>
        <begin position="688"/>
        <end position="745"/>
    </location>
</feature>
<dbReference type="InterPro" id="IPR050935">
    <property type="entry name" value="Bromo_chromatin_reader"/>
</dbReference>
<accession>A0A4S8VKM4</accession>
<feature type="compositionally biased region" description="Acidic residues" evidence="3">
    <location>
        <begin position="649"/>
        <end position="665"/>
    </location>
</feature>
<dbReference type="Gene3D" id="1.20.920.10">
    <property type="entry name" value="Bromodomain-like"/>
    <property type="match status" value="2"/>
</dbReference>
<feature type="compositionally biased region" description="Polar residues" evidence="3">
    <location>
        <begin position="724"/>
        <end position="733"/>
    </location>
</feature>
<dbReference type="PRINTS" id="PR00503">
    <property type="entry name" value="BROMODOMAIN"/>
</dbReference>
<dbReference type="InterPro" id="IPR027353">
    <property type="entry name" value="NET_dom"/>
</dbReference>
<feature type="region of interest" description="Disordered" evidence="3">
    <location>
        <begin position="438"/>
        <end position="520"/>
    </location>
</feature>
<sequence length="897" mass="97253">MSAESGLQPEMANVDRIHYRPNDLPIATEQSQSDDLFGEEVQGESVDAVVKEPTNDVAGEPVKDVVDDVAASKPVPAVTELSENGPPTPADSQSVEQPTSDAAQVTENSSGIEGVAKYLPSDANLERPLVSPSEPLGDGEARIAEDIELTDAPSHATESEPALPVSEPPTSEDLKPVGTDSVVATSPNANQPATDLTNGVANVSNSENTEPASEKITVKSDLPNGNSEPVMVAPPAQASATLPVDNDQEMSDAPSAGTVRAREEDDATGEPSAKRTKTGDDLDGEAQVEFKTPSIAPQSAPVPTPGNTNGIAVSVVRPHHTPKISSGPITKNQKAFLIEKMKNTKKVKSAFWFTKPVDYVALNIPHYPTVVKQPMDLTTIEHKLKSDQYSSVDDLVSDFELMVTNCFTFNGINHAASISAQNLRAYFMKQMQMCPTGEAAMPKSKPVAKKASPKPAAIPRPEPAKPAAPAKSPANETFALLPDGTPMIRRDSTAGRPKRAVVPPAPRDLPYSTSKPKRKEAQTGLKFCEHILEEFRKSKWDRFAAPFRIPVDPVALNIPNYFSVIKEPMDISTITQRLKGGQYATAAEFKHDFDLMFQNCFKFNPSDNIVHQMGKDFQTEFEREWTKKDSWIKRHTPQSQRASPVSDVSDGDDSDDAHDEDDEHDSNEATISLLREQLAAMQNMVASISGNKRASPKASGSKKKSKSGSGVMSKPSKKSGGVSNTSRPTIKSTSKPKKQRLVTYDEKQEISSATENMSAEQVERLTSIITENVAKYKDMAGDDVELEIDDLPNEVQHKLLRYVRSIFPKAEPVEMDANAIDDDYEPEKPSARSGGAAKKKHKPMKKHEQEDRIRQLKEQMAAMGDKADALDGGGAAPSAARRTDSSDDDDSESSEEE</sequence>
<feature type="compositionally biased region" description="Basic and acidic residues" evidence="3">
    <location>
        <begin position="846"/>
        <end position="857"/>
    </location>
</feature>